<dbReference type="Gene3D" id="3.30.1120.10">
    <property type="match status" value="1"/>
</dbReference>
<dbReference type="CDD" id="cd16145">
    <property type="entry name" value="ARS_like"/>
    <property type="match status" value="1"/>
</dbReference>
<comment type="similarity">
    <text evidence="1">Belongs to the sulfatase family.</text>
</comment>
<feature type="chain" id="PRO_5022723220" evidence="3">
    <location>
        <begin position="21"/>
        <end position="457"/>
    </location>
</feature>
<dbReference type="AlphaFoldDB" id="A0A5C6CXD0"/>
<evidence type="ECO:0000256" key="3">
    <source>
        <dbReference type="SAM" id="SignalP"/>
    </source>
</evidence>
<dbReference type="EMBL" id="SJPS01000002">
    <property type="protein sequence ID" value="TWU28121.1"/>
    <property type="molecule type" value="Genomic_DNA"/>
</dbReference>
<organism evidence="5 6">
    <name type="scientific">Bythopirellula polymerisocia</name>
    <dbReference type="NCBI Taxonomy" id="2528003"/>
    <lineage>
        <taxon>Bacteria</taxon>
        <taxon>Pseudomonadati</taxon>
        <taxon>Planctomycetota</taxon>
        <taxon>Planctomycetia</taxon>
        <taxon>Pirellulales</taxon>
        <taxon>Lacipirellulaceae</taxon>
        <taxon>Bythopirellula</taxon>
    </lineage>
</organism>
<evidence type="ECO:0000259" key="4">
    <source>
        <dbReference type="Pfam" id="PF00884"/>
    </source>
</evidence>
<dbReference type="InterPro" id="IPR017850">
    <property type="entry name" value="Alkaline_phosphatase_core_sf"/>
</dbReference>
<dbReference type="SUPFAM" id="SSF53649">
    <property type="entry name" value="Alkaline phosphatase-like"/>
    <property type="match status" value="1"/>
</dbReference>
<comment type="caution">
    <text evidence="5">The sequence shown here is derived from an EMBL/GenBank/DDBJ whole genome shotgun (WGS) entry which is preliminary data.</text>
</comment>
<gene>
    <name evidence="5" type="primary">atsA_12</name>
    <name evidence="5" type="ORF">Pla144_14080</name>
</gene>
<evidence type="ECO:0000313" key="5">
    <source>
        <dbReference type="EMBL" id="TWU28121.1"/>
    </source>
</evidence>
<dbReference type="GO" id="GO:0004065">
    <property type="term" value="F:arylsulfatase activity"/>
    <property type="evidence" value="ECO:0007669"/>
    <property type="project" value="UniProtKB-EC"/>
</dbReference>
<dbReference type="Pfam" id="PF00884">
    <property type="entry name" value="Sulfatase"/>
    <property type="match status" value="1"/>
</dbReference>
<sequence length="457" mass="50920" precursor="true">MKLLTFILLIVLANSLPLRASEPPNIIFILADDLGYGDLGCFGQKNFQTPHLDQLASEGMRLTNHYAGCTVCAPSRGCLHTGLHTGHSYQRFNGKIELRPDPQDITVARLLKSAGYHTALIGKSGLSGNTANGKLPNKKGFDHFFGYTSHAAAHRYYPEWLWRNGEKITYPTNHGKEGGEYSGDLFLAEALDYIEQHREGPFYLHLSLQQPHADLSVPQEWKQPFLGKFEEVPFKGDHYRSEQHPKATFAGMVTYLDHSVGQVIAKLKELDIDNNTLVIFSSDNGPMSEGGWHKNYFDSDGPLKGGKRDFYEGGIRVPTIAWWPGAIEAASESNHISAFWDFLPTACELADVATPPGLDGISYLPTLLGQPQPEHKYLYWEFYEQGGKQAVRWGNWKGIRLNVSADPNGPLEVYDLENDLAETTNVADANPDIANQLAKFMEEAHVDSGLISFKKKK</sequence>
<dbReference type="InterPro" id="IPR050738">
    <property type="entry name" value="Sulfatase"/>
</dbReference>
<dbReference type="EC" id="3.1.6.1" evidence="5"/>
<dbReference type="Gene3D" id="3.40.720.10">
    <property type="entry name" value="Alkaline Phosphatase, subunit A"/>
    <property type="match status" value="1"/>
</dbReference>
<evidence type="ECO:0000256" key="2">
    <source>
        <dbReference type="ARBA" id="ARBA00022801"/>
    </source>
</evidence>
<feature type="domain" description="Sulfatase N-terminal" evidence="4">
    <location>
        <begin position="24"/>
        <end position="352"/>
    </location>
</feature>
<keyword evidence="2 5" id="KW-0378">Hydrolase</keyword>
<keyword evidence="3" id="KW-0732">Signal</keyword>
<dbReference type="PANTHER" id="PTHR42693:SF53">
    <property type="entry name" value="ENDO-4-O-SULFATASE"/>
    <property type="match status" value="1"/>
</dbReference>
<name>A0A5C6CXD0_9BACT</name>
<reference evidence="5 6" key="1">
    <citation type="submission" date="2019-02" db="EMBL/GenBank/DDBJ databases">
        <title>Deep-cultivation of Planctomycetes and their phenomic and genomic characterization uncovers novel biology.</title>
        <authorList>
            <person name="Wiegand S."/>
            <person name="Jogler M."/>
            <person name="Boedeker C."/>
            <person name="Pinto D."/>
            <person name="Vollmers J."/>
            <person name="Rivas-Marin E."/>
            <person name="Kohn T."/>
            <person name="Peeters S.H."/>
            <person name="Heuer A."/>
            <person name="Rast P."/>
            <person name="Oberbeckmann S."/>
            <person name="Bunk B."/>
            <person name="Jeske O."/>
            <person name="Meyerdierks A."/>
            <person name="Storesund J.E."/>
            <person name="Kallscheuer N."/>
            <person name="Luecker S."/>
            <person name="Lage O.M."/>
            <person name="Pohl T."/>
            <person name="Merkel B.J."/>
            <person name="Hornburger P."/>
            <person name="Mueller R.-W."/>
            <person name="Bruemmer F."/>
            <person name="Labrenz M."/>
            <person name="Spormann A.M."/>
            <person name="Op Den Camp H."/>
            <person name="Overmann J."/>
            <person name="Amann R."/>
            <person name="Jetten M.S.M."/>
            <person name="Mascher T."/>
            <person name="Medema M.H."/>
            <person name="Devos D.P."/>
            <person name="Kaster A.-K."/>
            <person name="Ovreas L."/>
            <person name="Rohde M."/>
            <person name="Galperin M.Y."/>
            <person name="Jogler C."/>
        </authorList>
    </citation>
    <scope>NUCLEOTIDE SEQUENCE [LARGE SCALE GENOMIC DNA]</scope>
    <source>
        <strain evidence="5 6">Pla144</strain>
    </source>
</reference>
<evidence type="ECO:0000313" key="6">
    <source>
        <dbReference type="Proteomes" id="UP000318437"/>
    </source>
</evidence>
<accession>A0A5C6CXD0</accession>
<proteinExistence type="inferred from homology"/>
<keyword evidence="6" id="KW-1185">Reference proteome</keyword>
<evidence type="ECO:0000256" key="1">
    <source>
        <dbReference type="ARBA" id="ARBA00008779"/>
    </source>
</evidence>
<feature type="signal peptide" evidence="3">
    <location>
        <begin position="1"/>
        <end position="20"/>
    </location>
</feature>
<dbReference type="Proteomes" id="UP000318437">
    <property type="component" value="Unassembled WGS sequence"/>
</dbReference>
<protein>
    <submittedName>
        <fullName evidence="5">Arylsulfatase</fullName>
        <ecNumber evidence="5">3.1.6.1</ecNumber>
    </submittedName>
</protein>
<dbReference type="PANTHER" id="PTHR42693">
    <property type="entry name" value="ARYLSULFATASE FAMILY MEMBER"/>
    <property type="match status" value="1"/>
</dbReference>
<dbReference type="RefSeq" id="WP_231936229.1">
    <property type="nucleotide sequence ID" value="NZ_SJPS01000002.1"/>
</dbReference>
<dbReference type="InterPro" id="IPR000917">
    <property type="entry name" value="Sulfatase_N"/>
</dbReference>